<dbReference type="PANTHER" id="PTHR48204:SF1">
    <property type="entry name" value="OS07G0265100 PROTEIN"/>
    <property type="match status" value="1"/>
</dbReference>
<dbReference type="Proteomes" id="UP001327560">
    <property type="component" value="Chromosome 2"/>
</dbReference>
<feature type="compositionally biased region" description="Polar residues" evidence="1">
    <location>
        <begin position="128"/>
        <end position="138"/>
    </location>
</feature>
<keyword evidence="3" id="KW-1185">Reference proteome</keyword>
<dbReference type="EMBL" id="CP136891">
    <property type="protein sequence ID" value="WOK96530.1"/>
    <property type="molecule type" value="Genomic_DNA"/>
</dbReference>
<evidence type="ECO:0000256" key="1">
    <source>
        <dbReference type="SAM" id="MobiDB-lite"/>
    </source>
</evidence>
<feature type="region of interest" description="Disordered" evidence="1">
    <location>
        <begin position="119"/>
        <end position="138"/>
    </location>
</feature>
<sequence length="138" mass="15394">MEVNSSSSEESPGTPLPTRKPTKRLLFDRRYGWIFDEWTDPSDEALAGGRGMFCVFPIAKSLVNAFSQSMGLAAESVVKVVNSPNQFSPQELQANLCSHFHKLAHNARGLNRTLLNLGRDYPNDKQHNTMQSTEDPTN</sequence>
<organism evidence="2 3">
    <name type="scientific">Canna indica</name>
    <name type="common">Indian-shot</name>
    <dbReference type="NCBI Taxonomy" id="4628"/>
    <lineage>
        <taxon>Eukaryota</taxon>
        <taxon>Viridiplantae</taxon>
        <taxon>Streptophyta</taxon>
        <taxon>Embryophyta</taxon>
        <taxon>Tracheophyta</taxon>
        <taxon>Spermatophyta</taxon>
        <taxon>Magnoliopsida</taxon>
        <taxon>Liliopsida</taxon>
        <taxon>Zingiberales</taxon>
        <taxon>Cannaceae</taxon>
        <taxon>Canna</taxon>
    </lineage>
</organism>
<feature type="compositionally biased region" description="Polar residues" evidence="1">
    <location>
        <begin position="1"/>
        <end position="11"/>
    </location>
</feature>
<protein>
    <submittedName>
        <fullName evidence="2">Uncharacterized protein</fullName>
    </submittedName>
</protein>
<name>A0AAQ3JYQ5_9LILI</name>
<evidence type="ECO:0000313" key="2">
    <source>
        <dbReference type="EMBL" id="WOK96530.1"/>
    </source>
</evidence>
<evidence type="ECO:0000313" key="3">
    <source>
        <dbReference type="Proteomes" id="UP001327560"/>
    </source>
</evidence>
<reference evidence="2 3" key="1">
    <citation type="submission" date="2023-10" db="EMBL/GenBank/DDBJ databases">
        <title>Chromosome-scale genome assembly provides insights into flower coloration mechanisms of Canna indica.</title>
        <authorList>
            <person name="Li C."/>
        </authorList>
    </citation>
    <scope>NUCLEOTIDE SEQUENCE [LARGE SCALE GENOMIC DNA]</scope>
    <source>
        <tissue evidence="2">Flower</tissue>
    </source>
</reference>
<gene>
    <name evidence="2" type="ORF">Cni_G05237</name>
</gene>
<accession>A0AAQ3JYQ5</accession>
<proteinExistence type="predicted"/>
<dbReference type="AlphaFoldDB" id="A0AAQ3JYQ5"/>
<dbReference type="PANTHER" id="PTHR48204">
    <property type="entry name" value="OS07G0265100 PROTEIN"/>
    <property type="match status" value="1"/>
</dbReference>
<feature type="region of interest" description="Disordered" evidence="1">
    <location>
        <begin position="1"/>
        <end position="21"/>
    </location>
</feature>